<keyword evidence="6" id="KW-1185">Reference proteome</keyword>
<evidence type="ECO:0000256" key="4">
    <source>
        <dbReference type="SAM" id="MobiDB-lite"/>
    </source>
</evidence>
<evidence type="ECO:0000313" key="6">
    <source>
        <dbReference type="Proteomes" id="UP001177023"/>
    </source>
</evidence>
<keyword evidence="1" id="KW-0677">Repeat</keyword>
<keyword evidence="2 3" id="KW-0040">ANK repeat</keyword>
<accession>A0AA36CFP3</accession>
<dbReference type="PANTHER" id="PTHR24171">
    <property type="entry name" value="ANKYRIN REPEAT DOMAIN-CONTAINING PROTEIN 39-RELATED"/>
    <property type="match status" value="1"/>
</dbReference>
<dbReference type="InterPro" id="IPR036770">
    <property type="entry name" value="Ankyrin_rpt-contain_sf"/>
</dbReference>
<dbReference type="Gene3D" id="1.25.40.20">
    <property type="entry name" value="Ankyrin repeat-containing domain"/>
    <property type="match status" value="2"/>
</dbReference>
<evidence type="ECO:0000256" key="1">
    <source>
        <dbReference type="ARBA" id="ARBA00022737"/>
    </source>
</evidence>
<comment type="caution">
    <text evidence="5">The sequence shown here is derived from an EMBL/GenBank/DDBJ whole genome shotgun (WGS) entry which is preliminary data.</text>
</comment>
<name>A0AA36CFP3_9BILA</name>
<feature type="non-terminal residue" evidence="5">
    <location>
        <position position="735"/>
    </location>
</feature>
<dbReference type="SUPFAM" id="SSF48403">
    <property type="entry name" value="Ankyrin repeat"/>
    <property type="match status" value="1"/>
</dbReference>
<proteinExistence type="predicted"/>
<feature type="repeat" description="ANK" evidence="3">
    <location>
        <begin position="81"/>
        <end position="113"/>
    </location>
</feature>
<sequence length="735" mass="81926">MSGQPHVEWISEEERQRLALLSATAEGNLHKVRSLIKSGVPVDAFDDDYLTPLQIAAALGDSYMVAFLIESRAEVDACNQLGMTAFHHACREGRLQVIEALLQSGADIGRPTYLGATGLTLAAAGGHLDVVKKLVGLHLEVSPKILPSLCPSPLVVAAVNGMPQICGYLISRTAAVDETIPTLGNLTALTAVILCSRPENSYNTIISALLDLGASPTRRTYRNSKSAIELAQELQREEISLTLNDNNRIRHVDLVQPTDFRQLLRENKLDKLQEALLAKTTFMPDAVTPLMWAVAVGSVQGVYKLLELRYNVDAQETKHGYSALMLAAFLRENEMVDALLECGAGVEKTEPNTLHQTSYDLYLCASDELDPDIRARLHRYKPKTKKPSRNDNKKFSGSGSKSLAKRFGQFSHMVSRTKTQLGLAADPQDGGGQLTMRDWMENRIQASLVDGRNHRKLVRVEQILHRLRHISPPLMRSLDSDFEAVRSLAAEFSSFALVTFYDRYSETHIERRVESEPTSQEYDLAMKYAKEYSYGGGKEKKPIRPVVKPRTQPAPLYLRKEGSEFARPRVRSMIAIQDGPPSVSLRTTPRMLKGFQKSRDSLILEGGEMSPGRAPGPSFQFPPTFEMRKTVSTPSLPGQSTLSLLAPRITEPHGYSLRSTLPAQICDEEKIWGEMRRRGLADKVEVMISEEIDFETFFALTREDLQKMQIRDSETIASILDIQNSLGEMWGHSYM</sequence>
<evidence type="ECO:0000256" key="2">
    <source>
        <dbReference type="ARBA" id="ARBA00023043"/>
    </source>
</evidence>
<dbReference type="InterPro" id="IPR002110">
    <property type="entry name" value="Ankyrin_rpt"/>
</dbReference>
<evidence type="ECO:0000313" key="5">
    <source>
        <dbReference type="EMBL" id="CAJ0568176.1"/>
    </source>
</evidence>
<dbReference type="AlphaFoldDB" id="A0AA36CFP3"/>
<dbReference type="PROSITE" id="PS50297">
    <property type="entry name" value="ANK_REP_REGION"/>
    <property type="match status" value="2"/>
</dbReference>
<dbReference type="SMART" id="SM00248">
    <property type="entry name" value="ANK"/>
    <property type="match status" value="8"/>
</dbReference>
<evidence type="ECO:0000256" key="3">
    <source>
        <dbReference type="PROSITE-ProRule" id="PRU00023"/>
    </source>
</evidence>
<dbReference type="PANTHER" id="PTHR24171:SF9">
    <property type="entry name" value="ANKYRIN REPEAT DOMAIN-CONTAINING PROTEIN 39"/>
    <property type="match status" value="1"/>
</dbReference>
<evidence type="ECO:0008006" key="7">
    <source>
        <dbReference type="Google" id="ProtNLM"/>
    </source>
</evidence>
<dbReference type="Pfam" id="PF12796">
    <property type="entry name" value="Ank_2"/>
    <property type="match status" value="2"/>
</dbReference>
<gene>
    <name evidence="5" type="ORF">MSPICULIGERA_LOCUS6702</name>
</gene>
<protein>
    <recommendedName>
        <fullName evidence="7">Ankyrin repeat and SAM domain-containing protein 6</fullName>
    </recommendedName>
</protein>
<dbReference type="PROSITE" id="PS50088">
    <property type="entry name" value="ANK_REPEAT"/>
    <property type="match status" value="3"/>
</dbReference>
<dbReference type="EMBL" id="CATQJA010001677">
    <property type="protein sequence ID" value="CAJ0568176.1"/>
    <property type="molecule type" value="Genomic_DNA"/>
</dbReference>
<feature type="repeat" description="ANK" evidence="3">
    <location>
        <begin position="319"/>
        <end position="351"/>
    </location>
</feature>
<feature type="repeat" description="ANK" evidence="3">
    <location>
        <begin position="48"/>
        <end position="80"/>
    </location>
</feature>
<feature type="region of interest" description="Disordered" evidence="4">
    <location>
        <begin position="379"/>
        <end position="401"/>
    </location>
</feature>
<dbReference type="Proteomes" id="UP001177023">
    <property type="component" value="Unassembled WGS sequence"/>
</dbReference>
<reference evidence="5" key="1">
    <citation type="submission" date="2023-06" db="EMBL/GenBank/DDBJ databases">
        <authorList>
            <person name="Delattre M."/>
        </authorList>
    </citation>
    <scope>NUCLEOTIDE SEQUENCE</scope>
    <source>
        <strain evidence="5">AF72</strain>
    </source>
</reference>
<organism evidence="5 6">
    <name type="scientific">Mesorhabditis spiculigera</name>
    <dbReference type="NCBI Taxonomy" id="96644"/>
    <lineage>
        <taxon>Eukaryota</taxon>
        <taxon>Metazoa</taxon>
        <taxon>Ecdysozoa</taxon>
        <taxon>Nematoda</taxon>
        <taxon>Chromadorea</taxon>
        <taxon>Rhabditida</taxon>
        <taxon>Rhabditina</taxon>
        <taxon>Rhabditomorpha</taxon>
        <taxon>Rhabditoidea</taxon>
        <taxon>Rhabditidae</taxon>
        <taxon>Mesorhabditinae</taxon>
        <taxon>Mesorhabditis</taxon>
    </lineage>
</organism>